<keyword evidence="2 11" id="KW-0813">Transport</keyword>
<evidence type="ECO:0000256" key="9">
    <source>
        <dbReference type="ARBA" id="ARBA00023136"/>
    </source>
</evidence>
<dbReference type="InterPro" id="IPR012910">
    <property type="entry name" value="Plug_dom"/>
</dbReference>
<evidence type="ECO:0000256" key="4">
    <source>
        <dbReference type="ARBA" id="ARBA00022496"/>
    </source>
</evidence>
<comment type="subcellular location">
    <subcellularLocation>
        <location evidence="1 11">Cell outer membrane</location>
        <topology evidence="1 11">Multi-pass membrane protein</topology>
    </subcellularLocation>
</comment>
<keyword evidence="5 11" id="KW-0812">Transmembrane</keyword>
<keyword evidence="3 11" id="KW-1134">Transmembrane beta strand</keyword>
<evidence type="ECO:0000256" key="5">
    <source>
        <dbReference type="ARBA" id="ARBA00022692"/>
    </source>
</evidence>
<dbReference type="SUPFAM" id="SSF56935">
    <property type="entry name" value="Porins"/>
    <property type="match status" value="1"/>
</dbReference>
<feature type="signal peptide" evidence="12">
    <location>
        <begin position="1"/>
        <end position="24"/>
    </location>
</feature>
<evidence type="ECO:0000256" key="3">
    <source>
        <dbReference type="ARBA" id="ARBA00022452"/>
    </source>
</evidence>
<keyword evidence="12" id="KW-0732">Signal</keyword>
<dbReference type="EMBL" id="JBHRTQ010000007">
    <property type="protein sequence ID" value="MFC3174112.1"/>
    <property type="molecule type" value="Genomic_DNA"/>
</dbReference>
<reference evidence="15" key="1">
    <citation type="journal article" date="2019" name="Int. J. Syst. Evol. Microbiol.">
        <title>The Global Catalogue of Microorganisms (GCM) 10K type strain sequencing project: providing services to taxonomists for standard genome sequencing and annotation.</title>
        <authorList>
            <consortium name="The Broad Institute Genomics Platform"/>
            <consortium name="The Broad Institute Genome Sequencing Center for Infectious Disease"/>
            <person name="Wu L."/>
            <person name="Ma J."/>
        </authorList>
    </citation>
    <scope>NUCLEOTIDE SEQUENCE [LARGE SCALE GENOMIC DNA]</scope>
    <source>
        <strain evidence="15">KCTC 42984</strain>
    </source>
</reference>
<keyword evidence="10 11" id="KW-0998">Cell outer membrane</keyword>
<dbReference type="PANTHER" id="PTHR32552">
    <property type="entry name" value="FERRICHROME IRON RECEPTOR-RELATED"/>
    <property type="match status" value="1"/>
</dbReference>
<gene>
    <name evidence="14" type="ORF">ACFOD9_07610</name>
</gene>
<keyword evidence="15" id="KW-1185">Reference proteome</keyword>
<protein>
    <submittedName>
        <fullName evidence="14">TonB-dependent receptor</fullName>
    </submittedName>
</protein>
<feature type="domain" description="TonB-dependent receptor plug" evidence="13">
    <location>
        <begin position="49"/>
        <end position="155"/>
    </location>
</feature>
<dbReference type="InterPro" id="IPR036942">
    <property type="entry name" value="Beta-barrel_TonB_sf"/>
</dbReference>
<keyword evidence="8" id="KW-0798">TonB box</keyword>
<evidence type="ECO:0000256" key="2">
    <source>
        <dbReference type="ARBA" id="ARBA00022448"/>
    </source>
</evidence>
<dbReference type="RefSeq" id="WP_379509483.1">
    <property type="nucleotide sequence ID" value="NZ_JBHRTQ010000007.1"/>
</dbReference>
<evidence type="ECO:0000259" key="13">
    <source>
        <dbReference type="Pfam" id="PF07715"/>
    </source>
</evidence>
<keyword evidence="7" id="KW-0406">Ion transport</keyword>
<keyword evidence="14" id="KW-0675">Receptor</keyword>
<evidence type="ECO:0000313" key="15">
    <source>
        <dbReference type="Proteomes" id="UP001595604"/>
    </source>
</evidence>
<evidence type="ECO:0000256" key="8">
    <source>
        <dbReference type="ARBA" id="ARBA00023077"/>
    </source>
</evidence>
<evidence type="ECO:0000256" key="11">
    <source>
        <dbReference type="PROSITE-ProRule" id="PRU01360"/>
    </source>
</evidence>
<name>A0ABV7IQ80_9SPHN</name>
<comment type="similarity">
    <text evidence="11">Belongs to the TonB-dependent receptor family.</text>
</comment>
<dbReference type="InterPro" id="IPR039426">
    <property type="entry name" value="TonB-dep_rcpt-like"/>
</dbReference>
<evidence type="ECO:0000256" key="7">
    <source>
        <dbReference type="ARBA" id="ARBA00023065"/>
    </source>
</evidence>
<dbReference type="Pfam" id="PF07715">
    <property type="entry name" value="Plug"/>
    <property type="match status" value="1"/>
</dbReference>
<evidence type="ECO:0000256" key="12">
    <source>
        <dbReference type="SAM" id="SignalP"/>
    </source>
</evidence>
<accession>A0ABV7IQ80</accession>
<evidence type="ECO:0000313" key="14">
    <source>
        <dbReference type="EMBL" id="MFC3174112.1"/>
    </source>
</evidence>
<dbReference type="PANTHER" id="PTHR32552:SF81">
    <property type="entry name" value="TONB-DEPENDENT OUTER MEMBRANE RECEPTOR"/>
    <property type="match status" value="1"/>
</dbReference>
<feature type="chain" id="PRO_5046201824" evidence="12">
    <location>
        <begin position="25"/>
        <end position="817"/>
    </location>
</feature>
<evidence type="ECO:0000256" key="10">
    <source>
        <dbReference type="ARBA" id="ARBA00023237"/>
    </source>
</evidence>
<sequence>MNRFKISLFAATALASVSAGSANAQEAPAQGAAVTDEIIVTARRSQESLQNVPVSVSVISRDTVLKLGITRSEEVAKLAPGLTLTPPNTAGSNQAIILRGVRWSPASGAPAVPVYLNEASFGPNVGLSSLFDIGQIEVLRGPQGTSRGAPSISGAITVSTRRPNLGEFGGYVQGVAGTHDHYGVQGAVNLPVVRDVLGLRIAGNYDTTRGNNVSSVNSTEKPKIEQKQIRVSALFTPTDTVEVFAMYQHTATRGGFFTQVAGSGSPGVPALGIRAGYNGPVITAQQQLAVGEQRNVVNSDDDIVTVNAKWDVLGHTLSYNYGGEWGVGRGVGREDVANQIPGFDGVPTNNVPHGRNAIHEIRLSSQRGSHLIDYDIGYYNFFANAPTSLLQHTYLSGAFGFTPGSVTSPLSRYTLPIGLGVSIQRKEESAYGSVQLHLPSDIELTGGIRHITDHTPLALNTTIGAGFINLGTPASIDPRLTGFPCAFLGFVSPALAGVVDSPSYAGTCDLPIAAGTINESYANRHTATIWNVSASKKFGDDILAYATVGTSYRGGLPAVANTGLPVGLSNPNPEKATSYEVGLKTTLAPGIRFNIAAYQINYKGQLTTFQGIQYYNTTSGQVSTTNLAFFRNVDARVRGVEAELGLKPLDGLSLNATASYAKITSQGGVIPCNDSVARPITAANPINTCASAKGQDLTPSPYFQANLNGSYDMPINDQLSGYVRFNLNYQGKSKNFGTSTRPTSAYAITDLFAGVTGGDGAWEVGAFAKNIFNVRKELTRLPIDAMYAPFGATGYDQVSTTLPSEVGIQLRYAFGSR</sequence>
<evidence type="ECO:0000256" key="6">
    <source>
        <dbReference type="ARBA" id="ARBA00023004"/>
    </source>
</evidence>
<keyword evidence="4" id="KW-0410">Iron transport</keyword>
<dbReference type="Proteomes" id="UP001595604">
    <property type="component" value="Unassembled WGS sequence"/>
</dbReference>
<proteinExistence type="inferred from homology"/>
<dbReference type="PROSITE" id="PS52016">
    <property type="entry name" value="TONB_DEPENDENT_REC_3"/>
    <property type="match status" value="1"/>
</dbReference>
<dbReference type="Gene3D" id="2.40.170.20">
    <property type="entry name" value="TonB-dependent receptor, beta-barrel domain"/>
    <property type="match status" value="1"/>
</dbReference>
<keyword evidence="9 11" id="KW-0472">Membrane</keyword>
<comment type="caution">
    <text evidence="14">The sequence shown here is derived from an EMBL/GenBank/DDBJ whole genome shotgun (WGS) entry which is preliminary data.</text>
</comment>
<keyword evidence="6" id="KW-0408">Iron</keyword>
<evidence type="ECO:0000256" key="1">
    <source>
        <dbReference type="ARBA" id="ARBA00004571"/>
    </source>
</evidence>
<organism evidence="14 15">
    <name type="scientific">Novosphingobium bradum</name>
    <dbReference type="NCBI Taxonomy" id="1737444"/>
    <lineage>
        <taxon>Bacteria</taxon>
        <taxon>Pseudomonadati</taxon>
        <taxon>Pseudomonadota</taxon>
        <taxon>Alphaproteobacteria</taxon>
        <taxon>Sphingomonadales</taxon>
        <taxon>Sphingomonadaceae</taxon>
        <taxon>Novosphingobium</taxon>
    </lineage>
</organism>